<dbReference type="AlphaFoldDB" id="A0AAD8MGP1"/>
<keyword evidence="1" id="KW-1133">Transmembrane helix</keyword>
<evidence type="ECO:0000313" key="3">
    <source>
        <dbReference type="EMBL" id="KAK1372212.1"/>
    </source>
</evidence>
<keyword evidence="4" id="KW-1185">Reference proteome</keyword>
<evidence type="ECO:0000256" key="1">
    <source>
        <dbReference type="SAM" id="Phobius"/>
    </source>
</evidence>
<dbReference type="Pfam" id="PF17919">
    <property type="entry name" value="RT_RNaseH_2"/>
    <property type="match status" value="1"/>
</dbReference>
<name>A0AAD8MGP1_9APIA</name>
<dbReference type="Gene3D" id="3.30.70.270">
    <property type="match status" value="1"/>
</dbReference>
<evidence type="ECO:0000259" key="2">
    <source>
        <dbReference type="Pfam" id="PF17919"/>
    </source>
</evidence>
<gene>
    <name evidence="3" type="ORF">POM88_028405</name>
</gene>
<reference evidence="3" key="2">
    <citation type="submission" date="2023-05" db="EMBL/GenBank/DDBJ databases">
        <authorList>
            <person name="Schelkunov M.I."/>
        </authorList>
    </citation>
    <scope>NUCLEOTIDE SEQUENCE</scope>
    <source>
        <strain evidence="3">Hsosn_3</strain>
        <tissue evidence="3">Leaf</tissue>
    </source>
</reference>
<reference evidence="3" key="1">
    <citation type="submission" date="2023-02" db="EMBL/GenBank/DDBJ databases">
        <title>Genome of toxic invasive species Heracleum sosnowskyi carries increased number of genes despite the absence of recent whole-genome duplications.</title>
        <authorList>
            <person name="Schelkunov M."/>
            <person name="Shtratnikova V."/>
            <person name="Makarenko M."/>
            <person name="Klepikova A."/>
            <person name="Omelchenko D."/>
            <person name="Novikova G."/>
            <person name="Obukhova E."/>
            <person name="Bogdanov V."/>
            <person name="Penin A."/>
            <person name="Logacheva M."/>
        </authorList>
    </citation>
    <scope>NUCLEOTIDE SEQUENCE</scope>
    <source>
        <strain evidence="3">Hsosn_3</strain>
        <tissue evidence="3">Leaf</tissue>
    </source>
</reference>
<dbReference type="EMBL" id="JAUIZM010000007">
    <property type="protein sequence ID" value="KAK1372212.1"/>
    <property type="molecule type" value="Genomic_DNA"/>
</dbReference>
<accession>A0AAD8MGP1</accession>
<keyword evidence="1" id="KW-0472">Membrane</keyword>
<feature type="domain" description="Reverse transcriptase/retrotransposon-derived protein RNase H-like" evidence="2">
    <location>
        <begin position="46"/>
        <end position="93"/>
    </location>
</feature>
<sequence length="209" mass="23680">MEPPRTIKEVQKLTGRVAALGRFISNSGEKCLPFFKALKNMKFFEWTTESQEAFEALKKYMAGPPLLAKPKPGEVLYLYLAVSNTALRAVLWSLEILVFCLHAYSDPTQEPNWELECFLISSDHFNGSQCKCTLLHLLLICQKAVTITLSTIQKSNNDPLMAGECISLIALFFIPLMVYPCFVDRCNCYNTHSVDELPVNETLQSMPFR</sequence>
<protein>
    <recommendedName>
        <fullName evidence="2">Reverse transcriptase/retrotransposon-derived protein RNase H-like domain-containing protein</fullName>
    </recommendedName>
</protein>
<dbReference type="SUPFAM" id="SSF56672">
    <property type="entry name" value="DNA/RNA polymerases"/>
    <property type="match status" value="1"/>
</dbReference>
<dbReference type="InterPro" id="IPR043502">
    <property type="entry name" value="DNA/RNA_pol_sf"/>
</dbReference>
<keyword evidence="1" id="KW-0812">Transmembrane</keyword>
<dbReference type="InterPro" id="IPR043128">
    <property type="entry name" value="Rev_trsase/Diguanyl_cyclase"/>
</dbReference>
<feature type="transmembrane region" description="Helical" evidence="1">
    <location>
        <begin position="160"/>
        <end position="179"/>
    </location>
</feature>
<dbReference type="PANTHER" id="PTHR33064:SF37">
    <property type="entry name" value="RIBONUCLEASE H"/>
    <property type="match status" value="1"/>
</dbReference>
<organism evidence="3 4">
    <name type="scientific">Heracleum sosnowskyi</name>
    <dbReference type="NCBI Taxonomy" id="360622"/>
    <lineage>
        <taxon>Eukaryota</taxon>
        <taxon>Viridiplantae</taxon>
        <taxon>Streptophyta</taxon>
        <taxon>Embryophyta</taxon>
        <taxon>Tracheophyta</taxon>
        <taxon>Spermatophyta</taxon>
        <taxon>Magnoliopsida</taxon>
        <taxon>eudicotyledons</taxon>
        <taxon>Gunneridae</taxon>
        <taxon>Pentapetalae</taxon>
        <taxon>asterids</taxon>
        <taxon>campanulids</taxon>
        <taxon>Apiales</taxon>
        <taxon>Apiaceae</taxon>
        <taxon>Apioideae</taxon>
        <taxon>apioid superclade</taxon>
        <taxon>Tordylieae</taxon>
        <taxon>Tordyliinae</taxon>
        <taxon>Heracleum</taxon>
    </lineage>
</organism>
<dbReference type="InterPro" id="IPR051320">
    <property type="entry name" value="Viral_Replic_Matur_Polypro"/>
</dbReference>
<dbReference type="Proteomes" id="UP001237642">
    <property type="component" value="Unassembled WGS sequence"/>
</dbReference>
<proteinExistence type="predicted"/>
<comment type="caution">
    <text evidence="3">The sequence shown here is derived from an EMBL/GenBank/DDBJ whole genome shotgun (WGS) entry which is preliminary data.</text>
</comment>
<dbReference type="InterPro" id="IPR041577">
    <property type="entry name" value="RT_RNaseH_2"/>
</dbReference>
<evidence type="ECO:0000313" key="4">
    <source>
        <dbReference type="Proteomes" id="UP001237642"/>
    </source>
</evidence>
<dbReference type="PANTHER" id="PTHR33064">
    <property type="entry name" value="POL PROTEIN"/>
    <property type="match status" value="1"/>
</dbReference>